<proteinExistence type="predicted"/>
<dbReference type="InterPro" id="IPR009057">
    <property type="entry name" value="Homeodomain-like_sf"/>
</dbReference>
<keyword evidence="1 2" id="KW-0238">DNA-binding</keyword>
<dbReference type="Gene3D" id="1.10.357.10">
    <property type="entry name" value="Tetracycline Repressor, domain 2"/>
    <property type="match status" value="1"/>
</dbReference>
<dbReference type="PANTHER" id="PTHR30055">
    <property type="entry name" value="HTH-TYPE TRANSCRIPTIONAL REGULATOR RUTR"/>
    <property type="match status" value="1"/>
</dbReference>
<dbReference type="RefSeq" id="WP_395246823.1">
    <property type="nucleotide sequence ID" value="NZ_JBINXA010000015.1"/>
</dbReference>
<evidence type="ECO:0000313" key="4">
    <source>
        <dbReference type="EMBL" id="MFH6565648.1"/>
    </source>
</evidence>
<dbReference type="Proteomes" id="UP001609821">
    <property type="component" value="Unassembled WGS sequence"/>
</dbReference>
<dbReference type="Gene3D" id="1.10.10.60">
    <property type="entry name" value="Homeodomain-like"/>
    <property type="match status" value="1"/>
</dbReference>
<dbReference type="PROSITE" id="PS50977">
    <property type="entry name" value="HTH_TETR_2"/>
    <property type="match status" value="1"/>
</dbReference>
<protein>
    <submittedName>
        <fullName evidence="4">TetR/AcrR family transcriptional regulator</fullName>
    </submittedName>
</protein>
<dbReference type="PANTHER" id="PTHR30055:SF146">
    <property type="entry name" value="HTH-TYPE TRANSCRIPTIONAL DUAL REGULATOR CECR"/>
    <property type="match status" value="1"/>
</dbReference>
<gene>
    <name evidence="4" type="ORF">ACHMWK_06670</name>
</gene>
<dbReference type="InterPro" id="IPR039536">
    <property type="entry name" value="TetR_C_Proteobacteria"/>
</dbReference>
<dbReference type="EMBL" id="JBINXB010000005">
    <property type="protein sequence ID" value="MFH6565648.1"/>
    <property type="molecule type" value="Genomic_DNA"/>
</dbReference>
<evidence type="ECO:0000313" key="5">
    <source>
        <dbReference type="Proteomes" id="UP001609821"/>
    </source>
</evidence>
<dbReference type="PRINTS" id="PR00455">
    <property type="entry name" value="HTHTETR"/>
</dbReference>
<feature type="DNA-binding region" description="H-T-H motif" evidence="2">
    <location>
        <begin position="29"/>
        <end position="48"/>
    </location>
</feature>
<reference evidence="4 5" key="1">
    <citation type="submission" date="2024-10" db="EMBL/GenBank/DDBJ databases">
        <title>Aeromonas and Pseudomonas from the Cagarras Archipelago, Rio de Janeiro, Brazil.</title>
        <authorList>
            <person name="Canellas A.L.B."/>
            <person name="Laport M.S."/>
        </authorList>
    </citation>
    <scope>NUCLEOTIDE SEQUENCE [LARGE SCALE GENOMIC DNA]</scope>
    <source>
        <strain evidence="4 5">CPF-4</strain>
    </source>
</reference>
<dbReference type="Pfam" id="PF14246">
    <property type="entry name" value="TetR_C_7"/>
    <property type="match status" value="1"/>
</dbReference>
<organism evidence="4 5">
    <name type="scientific">Pseudomonas kulmbachensis</name>
    <dbReference type="NCBI Taxonomy" id="3043408"/>
    <lineage>
        <taxon>Bacteria</taxon>
        <taxon>Pseudomonadati</taxon>
        <taxon>Pseudomonadota</taxon>
        <taxon>Gammaproteobacteria</taxon>
        <taxon>Pseudomonadales</taxon>
        <taxon>Pseudomonadaceae</taxon>
        <taxon>Pseudomonas</taxon>
    </lineage>
</organism>
<dbReference type="SUPFAM" id="SSF46689">
    <property type="entry name" value="Homeodomain-like"/>
    <property type="match status" value="1"/>
</dbReference>
<evidence type="ECO:0000256" key="2">
    <source>
        <dbReference type="PROSITE-ProRule" id="PRU00335"/>
    </source>
</evidence>
<sequence length="200" mass="22352">MRKKTEVRRLSFVQAAGRLFIEFGFGSVTMEAIAAEAGASKVTLYGYYPNKDALFEAFVVEAGKGGIETLLASKDAVDLHSSLMHLGMAYLDLVTRPEVIALNRLIIGEAGRQPELSRTFYENGPRRTLLSICDVLENLMARKLLRRAELRRSGLYFKSLCEAGLVERQLWGLDARADLHVRQLAVQEAIEIFLPSYLPC</sequence>
<comment type="caution">
    <text evidence="4">The sequence shown here is derived from an EMBL/GenBank/DDBJ whole genome shotgun (WGS) entry which is preliminary data.</text>
</comment>
<evidence type="ECO:0000259" key="3">
    <source>
        <dbReference type="PROSITE" id="PS50977"/>
    </source>
</evidence>
<dbReference type="InterPro" id="IPR001647">
    <property type="entry name" value="HTH_TetR"/>
</dbReference>
<evidence type="ECO:0000256" key="1">
    <source>
        <dbReference type="ARBA" id="ARBA00023125"/>
    </source>
</evidence>
<keyword evidence="5" id="KW-1185">Reference proteome</keyword>
<dbReference type="Pfam" id="PF00440">
    <property type="entry name" value="TetR_N"/>
    <property type="match status" value="1"/>
</dbReference>
<feature type="domain" description="HTH tetR-type" evidence="3">
    <location>
        <begin position="6"/>
        <end position="66"/>
    </location>
</feature>
<accession>A0ABW7LVK7</accession>
<dbReference type="InterPro" id="IPR050109">
    <property type="entry name" value="HTH-type_TetR-like_transc_reg"/>
</dbReference>
<name>A0ABW7LVK7_9PSED</name>